<name>A0AAD9HUK6_9PEZI</name>
<keyword evidence="2" id="KW-1133">Transmembrane helix</keyword>
<dbReference type="AlphaFoldDB" id="A0AAD9HUK6"/>
<accession>A0AAD9HUK6</accession>
<keyword evidence="2" id="KW-0472">Membrane</keyword>
<sequence length="125" mass="13047">MGSENGTKQPNIVLFLVLASAVAIVTAIYICLNSLSRAAGKLLHHATHAVERPHDEPEATLPPSGCRFIALPAPPARAFAAAARPGFRPRPSSMSSPRQLPSSSSTSPATPSAPCARSSPRRASR</sequence>
<reference evidence="3" key="1">
    <citation type="submission" date="2021-06" db="EMBL/GenBank/DDBJ databases">
        <title>Comparative genomics, transcriptomics and evolutionary studies reveal genomic signatures of adaptation to plant cell wall in hemibiotrophic fungi.</title>
        <authorList>
            <consortium name="DOE Joint Genome Institute"/>
            <person name="Baroncelli R."/>
            <person name="Diaz J.F."/>
            <person name="Benocci T."/>
            <person name="Peng M."/>
            <person name="Battaglia E."/>
            <person name="Haridas S."/>
            <person name="Andreopoulos W."/>
            <person name="Labutti K."/>
            <person name="Pangilinan J."/>
            <person name="Floch G.L."/>
            <person name="Makela M.R."/>
            <person name="Henrissat B."/>
            <person name="Grigoriev I.V."/>
            <person name="Crouch J.A."/>
            <person name="De Vries R.P."/>
            <person name="Sukno S.A."/>
            <person name="Thon M.R."/>
        </authorList>
    </citation>
    <scope>NUCLEOTIDE SEQUENCE</scope>
    <source>
        <strain evidence="3">MAFF235873</strain>
    </source>
</reference>
<dbReference type="EMBL" id="MU842813">
    <property type="protein sequence ID" value="KAK2034566.1"/>
    <property type="molecule type" value="Genomic_DNA"/>
</dbReference>
<evidence type="ECO:0000313" key="3">
    <source>
        <dbReference type="EMBL" id="KAK2034566.1"/>
    </source>
</evidence>
<proteinExistence type="predicted"/>
<dbReference type="Proteomes" id="UP001232148">
    <property type="component" value="Unassembled WGS sequence"/>
</dbReference>
<feature type="compositionally biased region" description="Low complexity" evidence="1">
    <location>
        <begin position="80"/>
        <end position="118"/>
    </location>
</feature>
<keyword evidence="4" id="KW-1185">Reference proteome</keyword>
<gene>
    <name evidence="3" type="ORF">LX32DRAFT_368027</name>
</gene>
<evidence type="ECO:0000256" key="1">
    <source>
        <dbReference type="SAM" id="MobiDB-lite"/>
    </source>
</evidence>
<feature type="region of interest" description="Disordered" evidence="1">
    <location>
        <begin position="80"/>
        <end position="125"/>
    </location>
</feature>
<evidence type="ECO:0000256" key="2">
    <source>
        <dbReference type="SAM" id="Phobius"/>
    </source>
</evidence>
<protein>
    <submittedName>
        <fullName evidence="3">Uncharacterized protein</fullName>
    </submittedName>
</protein>
<keyword evidence="2" id="KW-0812">Transmembrane</keyword>
<comment type="caution">
    <text evidence="3">The sequence shown here is derived from an EMBL/GenBank/DDBJ whole genome shotgun (WGS) entry which is preliminary data.</text>
</comment>
<evidence type="ECO:0000313" key="4">
    <source>
        <dbReference type="Proteomes" id="UP001232148"/>
    </source>
</evidence>
<organism evidence="3 4">
    <name type="scientific">Colletotrichum zoysiae</name>
    <dbReference type="NCBI Taxonomy" id="1216348"/>
    <lineage>
        <taxon>Eukaryota</taxon>
        <taxon>Fungi</taxon>
        <taxon>Dikarya</taxon>
        <taxon>Ascomycota</taxon>
        <taxon>Pezizomycotina</taxon>
        <taxon>Sordariomycetes</taxon>
        <taxon>Hypocreomycetidae</taxon>
        <taxon>Glomerellales</taxon>
        <taxon>Glomerellaceae</taxon>
        <taxon>Colletotrichum</taxon>
        <taxon>Colletotrichum graminicola species complex</taxon>
    </lineage>
</organism>
<feature type="transmembrane region" description="Helical" evidence="2">
    <location>
        <begin position="12"/>
        <end position="32"/>
    </location>
</feature>